<dbReference type="PANTHER" id="PTHR45770">
    <property type="entry name" value="ATP-DEPENDENT 6-PHOSPHOFRUCTOKINASE 1"/>
    <property type="match status" value="1"/>
</dbReference>
<dbReference type="PIRSF" id="PIRSF036483">
    <property type="entry name" value="PFK_XF0274"/>
    <property type="match status" value="1"/>
</dbReference>
<dbReference type="AlphaFoldDB" id="A0A4R7ZIS1"/>
<dbReference type="InterPro" id="IPR000023">
    <property type="entry name" value="Phosphofructokinase_dom"/>
</dbReference>
<dbReference type="Gene3D" id="3.40.50.460">
    <property type="entry name" value="Phosphofructokinase domain"/>
    <property type="match status" value="1"/>
</dbReference>
<keyword evidence="9" id="KW-1185">Reference proteome</keyword>
<feature type="active site" description="Proton acceptor" evidence="6">
    <location>
        <position position="139"/>
    </location>
</feature>
<dbReference type="GO" id="GO:0006002">
    <property type="term" value="P:fructose 6-phosphate metabolic process"/>
    <property type="evidence" value="ECO:0007669"/>
    <property type="project" value="InterPro"/>
</dbReference>
<sequence length="405" mass="44226">MANCLIAQSGGPTTVINATVAGIVKANQLNPIYDTVYGGLNGIEGILEERFYDLTNMSDRENQILCQTPSSALGSCRYKLKRDDDKDYQRLVDIMEKYDIEILFYIGGNDSMDTVDALSAWAKKNGISKRFVGCPKTVDNDLMVTDHCPGFASAAKFVNAVVVSTWLDLNVYAPETRPEVFILETMGRDAGWLAGSSVVSGKVDILVLPEVDFDKDLFLAQVKKVMDEKGKCYVVVSEGAHYADGSYLAAAKASNDGFGHAVLGGAGNALKNMILEAGVAPRAKVQDLSTAQRCANYIQSKVDVEESFKLGQSAHMRSMNPEYTGQVVGVVRKPGKEYDVEYIAGPANEFANHVKNIPAEWILPNYAGLTQEGHDYIQPLIMGEPDLIMENGVPAYVVPYYMQVK</sequence>
<feature type="binding site" evidence="6">
    <location>
        <position position="11"/>
    </location>
    <ligand>
        <name>diphosphate</name>
        <dbReference type="ChEBI" id="CHEBI:33019"/>
    </ligand>
</feature>
<feature type="binding site" evidence="6">
    <location>
        <position position="109"/>
    </location>
    <ligand>
        <name>Mg(2+)</name>
        <dbReference type="ChEBI" id="CHEBI:18420"/>
        <note>catalytic</note>
    </ligand>
</feature>
<gene>
    <name evidence="6" type="primary">pfp</name>
    <name evidence="8" type="ORF">EDD63_12528</name>
</gene>
<proteinExistence type="inferred from homology"/>
<dbReference type="NCBIfam" id="NF010675">
    <property type="entry name" value="PRK14072.1"/>
    <property type="match status" value="1"/>
</dbReference>
<evidence type="ECO:0000256" key="5">
    <source>
        <dbReference type="ARBA" id="ARBA00022842"/>
    </source>
</evidence>
<feature type="binding site" evidence="6">
    <location>
        <position position="238"/>
    </location>
    <ligand>
        <name>substrate</name>
    </ligand>
</feature>
<comment type="activity regulation">
    <text evidence="6">Non-allosteric.</text>
</comment>
<evidence type="ECO:0000259" key="7">
    <source>
        <dbReference type="Pfam" id="PF00365"/>
    </source>
</evidence>
<comment type="caution">
    <text evidence="8">The sequence shown here is derived from an EMBL/GenBank/DDBJ whole genome shotgun (WGS) entry which is preliminary data.</text>
</comment>
<dbReference type="InterPro" id="IPR035966">
    <property type="entry name" value="PKF_sf"/>
</dbReference>
<dbReference type="SUPFAM" id="SSF53784">
    <property type="entry name" value="Phosphofructokinase"/>
    <property type="match status" value="1"/>
</dbReference>
<dbReference type="GO" id="GO:0047334">
    <property type="term" value="F:diphosphate-fructose-6-phosphate 1-phosphotransferase activity"/>
    <property type="evidence" value="ECO:0007669"/>
    <property type="project" value="UniProtKB-EC"/>
</dbReference>
<evidence type="ECO:0000256" key="2">
    <source>
        <dbReference type="ARBA" id="ARBA00022679"/>
    </source>
</evidence>
<comment type="subunit">
    <text evidence="6">Homodimer.</text>
</comment>
<dbReference type="Proteomes" id="UP000294743">
    <property type="component" value="Unassembled WGS sequence"/>
</dbReference>
<dbReference type="HAMAP" id="MF_01978">
    <property type="entry name" value="Phosphofructokinase_II_B2"/>
    <property type="match status" value="1"/>
</dbReference>
<dbReference type="GO" id="GO:0046872">
    <property type="term" value="F:metal ion binding"/>
    <property type="evidence" value="ECO:0007669"/>
    <property type="project" value="UniProtKB-KW"/>
</dbReference>
<protein>
    <recommendedName>
        <fullName evidence="6">Pyrophosphate--fructose 6-phosphate 1-phosphotransferase</fullName>
        <ecNumber evidence="6">2.7.1.90</ecNumber>
    </recommendedName>
    <alternativeName>
        <fullName evidence="6">6-phosphofructokinase, pyrophosphate dependent</fullName>
    </alternativeName>
    <alternativeName>
        <fullName evidence="6">PPi-dependent phosphofructokinase</fullName>
        <shortName evidence="6">PPi-PFK</shortName>
    </alternativeName>
    <alternativeName>
        <fullName evidence="6">Pyrophosphate-dependent 6-phosphofructose-1-kinase</fullName>
    </alternativeName>
</protein>
<comment type="function">
    <text evidence="6">Catalyzes the phosphorylation of D-fructose 6-phosphate, the first committing step of glycolysis. Uses inorganic phosphate (PPi) as phosphoryl donor instead of ATP like common ATP-dependent phosphofructokinases (ATP-PFKs), which renders the reaction reversible, and can thus function both in glycolysis and gluconeogenesis. Consistently, PPi-PFK can replace the enzymes of both the forward (ATP-PFK) and reverse (fructose-bisphosphatase (FBPase)) reactions.</text>
</comment>
<comment type="similarity">
    <text evidence="6">Belongs to the phosphofructokinase type A (PFKA) family. PPi-dependent PFK group II subfamily. Clade 'B2' sub-subfamily.</text>
</comment>
<comment type="catalytic activity">
    <reaction evidence="6">
        <text>beta-D-fructose 6-phosphate + diphosphate = beta-D-fructose 1,6-bisphosphate + phosphate + H(+)</text>
        <dbReference type="Rhea" id="RHEA:13613"/>
        <dbReference type="ChEBI" id="CHEBI:15378"/>
        <dbReference type="ChEBI" id="CHEBI:32966"/>
        <dbReference type="ChEBI" id="CHEBI:33019"/>
        <dbReference type="ChEBI" id="CHEBI:43474"/>
        <dbReference type="ChEBI" id="CHEBI:57634"/>
        <dbReference type="EC" id="2.7.1.90"/>
    </reaction>
</comment>
<keyword evidence="5 6" id="KW-0460">Magnesium</keyword>
<feature type="site" description="Important for catalytic activity; stabilizes the transition state when the phosphoryl donor is PPi" evidence="6">
    <location>
        <position position="136"/>
    </location>
</feature>
<accession>A0A4R7ZIS1</accession>
<dbReference type="RefSeq" id="WP_134170018.1">
    <property type="nucleotide sequence ID" value="NZ_SODD01000025.1"/>
</dbReference>
<feature type="binding site" evidence="6">
    <location>
        <begin position="186"/>
        <end position="188"/>
    </location>
    <ligand>
        <name>substrate</name>
    </ligand>
</feature>
<evidence type="ECO:0000256" key="1">
    <source>
        <dbReference type="ARBA" id="ARBA00001946"/>
    </source>
</evidence>
<dbReference type="GO" id="GO:0003872">
    <property type="term" value="F:6-phosphofructokinase activity"/>
    <property type="evidence" value="ECO:0007669"/>
    <property type="project" value="UniProtKB-UniRule"/>
</dbReference>
<dbReference type="Gene3D" id="3.40.50.450">
    <property type="match status" value="1"/>
</dbReference>
<dbReference type="InterPro" id="IPR011404">
    <property type="entry name" value="PPi-PFK"/>
</dbReference>
<organism evidence="8 9">
    <name type="scientific">Breznakia blatticola</name>
    <dbReference type="NCBI Taxonomy" id="1754012"/>
    <lineage>
        <taxon>Bacteria</taxon>
        <taxon>Bacillati</taxon>
        <taxon>Bacillota</taxon>
        <taxon>Erysipelotrichia</taxon>
        <taxon>Erysipelotrichales</taxon>
        <taxon>Erysipelotrichaceae</taxon>
        <taxon>Breznakia</taxon>
    </lineage>
</organism>
<dbReference type="EC" id="2.7.1.90" evidence="6"/>
<keyword evidence="3 6" id="KW-0479">Metal-binding</keyword>
<dbReference type="PRINTS" id="PR00476">
    <property type="entry name" value="PHFRCTKINASE"/>
</dbReference>
<keyword evidence="2 6" id="KW-0808">Transferase</keyword>
<comment type="cofactor">
    <cofactor evidence="1 6">
        <name>Mg(2+)</name>
        <dbReference type="ChEBI" id="CHEBI:18420"/>
    </cofactor>
</comment>
<evidence type="ECO:0000313" key="8">
    <source>
        <dbReference type="EMBL" id="TDW16331.1"/>
    </source>
</evidence>
<dbReference type="GO" id="GO:0005737">
    <property type="term" value="C:cytoplasm"/>
    <property type="evidence" value="ECO:0007669"/>
    <property type="project" value="UniProtKB-SubCell"/>
</dbReference>
<dbReference type="InterPro" id="IPR050929">
    <property type="entry name" value="PFKA"/>
</dbReference>
<evidence type="ECO:0000256" key="6">
    <source>
        <dbReference type="HAMAP-Rule" id="MF_01978"/>
    </source>
</evidence>
<reference evidence="8 9" key="1">
    <citation type="submission" date="2019-03" db="EMBL/GenBank/DDBJ databases">
        <title>Genomic Encyclopedia of Type Strains, Phase IV (KMG-IV): sequencing the most valuable type-strain genomes for metagenomic binning, comparative biology and taxonomic classification.</title>
        <authorList>
            <person name="Goeker M."/>
        </authorList>
    </citation>
    <scope>NUCLEOTIDE SEQUENCE [LARGE SCALE GENOMIC DNA]</scope>
    <source>
        <strain evidence="8 9">DSM 28867</strain>
    </source>
</reference>
<dbReference type="OrthoDB" id="9802503at2"/>
<keyword evidence="6" id="KW-0324">Glycolysis</keyword>
<feature type="domain" description="Phosphofructokinase" evidence="7">
    <location>
        <begin position="4"/>
        <end position="295"/>
    </location>
</feature>
<comment type="caution">
    <text evidence="6">Lacks conserved residue(s) required for the propagation of feature annotation.</text>
</comment>
<dbReference type="InterPro" id="IPR022953">
    <property type="entry name" value="ATP_PFK"/>
</dbReference>
<dbReference type="Pfam" id="PF00365">
    <property type="entry name" value="PFK"/>
    <property type="match status" value="1"/>
</dbReference>
<evidence type="ECO:0000256" key="3">
    <source>
        <dbReference type="ARBA" id="ARBA00022723"/>
    </source>
</evidence>
<comment type="pathway">
    <text evidence="6">Carbohydrate degradation; glycolysis; D-glyceraldehyde 3-phosphate and glycerone phosphate from D-glucose: step 3/4.</text>
</comment>
<keyword evidence="4 6" id="KW-0418">Kinase</keyword>
<name>A0A4R7ZIS1_9FIRM</name>
<keyword evidence="6" id="KW-0963">Cytoplasm</keyword>
<feature type="site" description="Important for catalytic activity and substrate specificity; stabilizes the transition state when the phosphoryl donor is PPi; prevents ATP from binding by mimicking the alpha-phosphate group of ATP" evidence="6">
    <location>
        <position position="110"/>
    </location>
</feature>
<evidence type="ECO:0000313" key="9">
    <source>
        <dbReference type="Proteomes" id="UP000294743"/>
    </source>
</evidence>
<comment type="subcellular location">
    <subcellularLocation>
        <location evidence="6">Cytoplasm</location>
    </subcellularLocation>
</comment>
<dbReference type="UniPathway" id="UPA00109">
    <property type="reaction ID" value="UER00182"/>
</dbReference>
<feature type="binding site" evidence="6">
    <location>
        <begin position="137"/>
        <end position="139"/>
    </location>
    <ligand>
        <name>substrate</name>
    </ligand>
</feature>
<dbReference type="EMBL" id="SODD01000025">
    <property type="protein sequence ID" value="TDW16331.1"/>
    <property type="molecule type" value="Genomic_DNA"/>
</dbReference>
<evidence type="ECO:0000256" key="4">
    <source>
        <dbReference type="ARBA" id="ARBA00022777"/>
    </source>
</evidence>